<sequence>MDDHGRAGGQAATGTHASLWLETTPETDYEALYSGADRNLAVDTVVVGGGIAGVTTAFKLQREGQSVALVERDRIVEGVTGHTTAKLTSQHGLIYRELAEQFDFDRARLYAEANEAAIADVEHTVEKHDIDCAFTRTPAYTYTEATDEVKKFREEAEVASHFGIPASFVDSTDLPYDVAGAVKFDDQATFHPRKYLLALADRIPGDGSYVFEETTVTDIDDGEPCLVSTDRGNLTADDVVVATHFPVFDHALYFARMEPQRSYVVAARLEGDVPDGVYFDPSDPYFSVRPHPNAATDMVLIGGQSHRTGHGGSTAERYRELEATARDRFDIESIDYRWSTQDFFSIDRVPFVGKHSPRTEHVFVATGFGGWGMTGGTVAGLLLSDLVNGRRNSWQNVYTPSRFEFSASKQRLVSHNTESMKHLLDDRVHGPPRATEVSLDPGGATIVDTDDGPVAASRDDDGQYHIVSAVCPHMGCLVEWNDGERSWDCPCHGSRFDADGTVLDTPALDDLTPKSDAVRKDGE</sequence>
<evidence type="ECO:0000256" key="4">
    <source>
        <dbReference type="ARBA" id="ARBA00023014"/>
    </source>
</evidence>
<dbReference type="AlphaFoldDB" id="A0ABD5ZDG6"/>
<gene>
    <name evidence="7" type="ORF">ACFQJC_06645</name>
</gene>
<dbReference type="PRINTS" id="PR00162">
    <property type="entry name" value="RIESKE"/>
</dbReference>
<keyword evidence="4" id="KW-0411">Iron-sulfur</keyword>
<keyword evidence="8" id="KW-1185">Reference proteome</keyword>
<dbReference type="Pfam" id="PF00355">
    <property type="entry name" value="Rieske"/>
    <property type="match status" value="1"/>
</dbReference>
<feature type="domain" description="Rieske" evidence="6">
    <location>
        <begin position="431"/>
        <end position="523"/>
    </location>
</feature>
<dbReference type="InterPro" id="IPR036188">
    <property type="entry name" value="FAD/NAD-bd_sf"/>
</dbReference>
<keyword evidence="3" id="KW-0408">Iron</keyword>
<protein>
    <submittedName>
        <fullName evidence="7">FAD-dependent oxidoreductase</fullName>
    </submittedName>
</protein>
<keyword evidence="5" id="KW-1015">Disulfide bond</keyword>
<dbReference type="PROSITE" id="PS51296">
    <property type="entry name" value="RIESKE"/>
    <property type="match status" value="1"/>
</dbReference>
<keyword evidence="2" id="KW-0479">Metal-binding</keyword>
<name>A0ABD5ZDG6_9EURY</name>
<dbReference type="PANTHER" id="PTHR13847">
    <property type="entry name" value="SARCOSINE DEHYDROGENASE-RELATED"/>
    <property type="match status" value="1"/>
</dbReference>
<dbReference type="Gene3D" id="3.50.50.60">
    <property type="entry name" value="FAD/NAD(P)-binding domain"/>
    <property type="match status" value="1"/>
</dbReference>
<dbReference type="Pfam" id="PF01266">
    <property type="entry name" value="DAO"/>
    <property type="match status" value="1"/>
</dbReference>
<evidence type="ECO:0000313" key="8">
    <source>
        <dbReference type="Proteomes" id="UP001596481"/>
    </source>
</evidence>
<dbReference type="RefSeq" id="WP_390222526.1">
    <property type="nucleotide sequence ID" value="NZ_JBHTAA010000002.1"/>
</dbReference>
<keyword evidence="1" id="KW-0001">2Fe-2S</keyword>
<evidence type="ECO:0000259" key="6">
    <source>
        <dbReference type="PROSITE" id="PS51296"/>
    </source>
</evidence>
<dbReference type="SUPFAM" id="SSF50022">
    <property type="entry name" value="ISP domain"/>
    <property type="match status" value="1"/>
</dbReference>
<dbReference type="InterPro" id="IPR005805">
    <property type="entry name" value="Rieske_Fe-S_prot_C"/>
</dbReference>
<evidence type="ECO:0000256" key="5">
    <source>
        <dbReference type="ARBA" id="ARBA00023157"/>
    </source>
</evidence>
<evidence type="ECO:0000256" key="3">
    <source>
        <dbReference type="ARBA" id="ARBA00023004"/>
    </source>
</evidence>
<dbReference type="Gene3D" id="3.30.9.10">
    <property type="entry name" value="D-Amino Acid Oxidase, subunit A, domain 2"/>
    <property type="match status" value="1"/>
</dbReference>
<dbReference type="InterPro" id="IPR017941">
    <property type="entry name" value="Rieske_2Fe-2S"/>
</dbReference>
<evidence type="ECO:0000313" key="7">
    <source>
        <dbReference type="EMBL" id="MFC7203186.1"/>
    </source>
</evidence>
<evidence type="ECO:0000256" key="1">
    <source>
        <dbReference type="ARBA" id="ARBA00022714"/>
    </source>
</evidence>
<dbReference type="GO" id="GO:0046872">
    <property type="term" value="F:metal ion binding"/>
    <property type="evidence" value="ECO:0007669"/>
    <property type="project" value="UniProtKB-KW"/>
</dbReference>
<reference evidence="7 8" key="1">
    <citation type="journal article" date="2019" name="Int. J. Syst. Evol. Microbiol.">
        <title>The Global Catalogue of Microorganisms (GCM) 10K type strain sequencing project: providing services to taxonomists for standard genome sequencing and annotation.</title>
        <authorList>
            <consortium name="The Broad Institute Genomics Platform"/>
            <consortium name="The Broad Institute Genome Sequencing Center for Infectious Disease"/>
            <person name="Wu L."/>
            <person name="Ma J."/>
        </authorList>
    </citation>
    <scope>NUCLEOTIDE SEQUENCE [LARGE SCALE GENOMIC DNA]</scope>
    <source>
        <strain evidence="7 8">DSM 29988</strain>
    </source>
</reference>
<dbReference type="EMBL" id="JBHTAA010000002">
    <property type="protein sequence ID" value="MFC7203186.1"/>
    <property type="molecule type" value="Genomic_DNA"/>
</dbReference>
<dbReference type="Proteomes" id="UP001596481">
    <property type="component" value="Unassembled WGS sequence"/>
</dbReference>
<accession>A0ABD5ZDG6</accession>
<organism evidence="7 8">
    <name type="scientific">Haloferax namakaokahaiae</name>
    <dbReference type="NCBI Taxonomy" id="1748331"/>
    <lineage>
        <taxon>Archaea</taxon>
        <taxon>Methanobacteriati</taxon>
        <taxon>Methanobacteriota</taxon>
        <taxon>Stenosarchaea group</taxon>
        <taxon>Halobacteria</taxon>
        <taxon>Halobacteriales</taxon>
        <taxon>Haloferacaceae</taxon>
        <taxon>Haloferax</taxon>
    </lineage>
</organism>
<dbReference type="InterPro" id="IPR006076">
    <property type="entry name" value="FAD-dep_OxRdtase"/>
</dbReference>
<dbReference type="GO" id="GO:0051537">
    <property type="term" value="F:2 iron, 2 sulfur cluster binding"/>
    <property type="evidence" value="ECO:0007669"/>
    <property type="project" value="UniProtKB-KW"/>
</dbReference>
<evidence type="ECO:0000256" key="2">
    <source>
        <dbReference type="ARBA" id="ARBA00022723"/>
    </source>
</evidence>
<dbReference type="SUPFAM" id="SSF51971">
    <property type="entry name" value="Nucleotide-binding domain"/>
    <property type="match status" value="1"/>
</dbReference>
<comment type="caution">
    <text evidence="7">The sequence shown here is derived from an EMBL/GenBank/DDBJ whole genome shotgun (WGS) entry which is preliminary data.</text>
</comment>
<dbReference type="Gene3D" id="2.102.10.10">
    <property type="entry name" value="Rieske [2Fe-2S] iron-sulphur domain"/>
    <property type="match status" value="1"/>
</dbReference>
<dbReference type="InterPro" id="IPR036922">
    <property type="entry name" value="Rieske_2Fe-2S_sf"/>
</dbReference>
<dbReference type="PANTHER" id="PTHR13847:SF274">
    <property type="entry name" value="RIESKE 2FE-2S IRON-SULFUR PROTEIN YHFW-RELATED"/>
    <property type="match status" value="1"/>
</dbReference>
<proteinExistence type="predicted"/>